<keyword evidence="2" id="KW-1185">Reference proteome</keyword>
<comment type="caution">
    <text evidence="1">The sequence shown here is derived from an EMBL/GenBank/DDBJ whole genome shotgun (WGS) entry which is preliminary data.</text>
</comment>
<organism evidence="1 2">
    <name type="scientific">Lentinula aff. lateritia</name>
    <dbReference type="NCBI Taxonomy" id="2804960"/>
    <lineage>
        <taxon>Eukaryota</taxon>
        <taxon>Fungi</taxon>
        <taxon>Dikarya</taxon>
        <taxon>Basidiomycota</taxon>
        <taxon>Agaricomycotina</taxon>
        <taxon>Agaricomycetes</taxon>
        <taxon>Agaricomycetidae</taxon>
        <taxon>Agaricales</taxon>
        <taxon>Marasmiineae</taxon>
        <taxon>Omphalotaceae</taxon>
        <taxon>Lentinula</taxon>
    </lineage>
</organism>
<evidence type="ECO:0000313" key="2">
    <source>
        <dbReference type="Proteomes" id="UP001163835"/>
    </source>
</evidence>
<gene>
    <name evidence="1" type="ORF">F5876DRAFT_81865</name>
</gene>
<dbReference type="Proteomes" id="UP001163835">
    <property type="component" value="Unassembled WGS sequence"/>
</dbReference>
<accession>A0ACC1TKW7</accession>
<sequence length="595" mass="67692">MTATHAAGEELNYMFAHIEDDKLVEGPDGSAYDYGGPGDNVYSFIAPVRKQRPQTQIHREWVLLVPETPIMYAPSTTLWDRVAECPPVEYKTGYWRVWVSGPLPAPVPPIDPVSISVFLVPRSQYARLNEERDKLTDLRVKNIFQRPEKAPSKGATASTFINDHRSNPIAIGRPKLDDFYHVPISLLHAEFAQFKEDLVSGALDQELSPLAYRWSKELSGLIEDEKERESKFNELLSDLLDGYKVVKKKIGSFETGGGIDPKDLDLPDLLVKPLLVDVKIEFTQGSCDAVFEIVLCDQEGVRLILSNDKYKGDWRKTRIPSVLVIHNGPNIQALGAVYLTDQYVEVLSPSLPLYFSEYDTHSMENLLRFMTALRNLFRSLLKVYKKPNDYATDSDQVSFPYPRSYRSSGTTVRFTYIKRVSQIRLVFTARTEGDQDIIVKFGYGPYGVEAHQAAAESGFAPALLSHSNLAGGWWMVVMENLESDFQPCDDVNILEPPCKDAITECVSKFHKLGFVHGDLRDTNVFVRRKQDRWQCQLIDYDWAGREGEVVYPIGVYSTHSVWRPELHLDGQLITSEHDNSTVNEFLRRRTKIIRF</sequence>
<evidence type="ECO:0000313" key="1">
    <source>
        <dbReference type="EMBL" id="KAJ3805346.1"/>
    </source>
</evidence>
<protein>
    <submittedName>
        <fullName evidence="1">Uncharacterized protein</fullName>
    </submittedName>
</protein>
<reference evidence="1" key="1">
    <citation type="submission" date="2022-09" db="EMBL/GenBank/DDBJ databases">
        <title>A Global Phylogenomic Analysis of the Shiitake Genus Lentinula.</title>
        <authorList>
            <consortium name="DOE Joint Genome Institute"/>
            <person name="Sierra-Patev S."/>
            <person name="Min B."/>
            <person name="Naranjo-Ortiz M."/>
            <person name="Looney B."/>
            <person name="Konkel Z."/>
            <person name="Slot J.C."/>
            <person name="Sakamoto Y."/>
            <person name="Steenwyk J.L."/>
            <person name="Rokas A."/>
            <person name="Carro J."/>
            <person name="Camarero S."/>
            <person name="Ferreira P."/>
            <person name="Molpeceres G."/>
            <person name="Ruiz-Duenas F.J."/>
            <person name="Serrano A."/>
            <person name="Henrissat B."/>
            <person name="Drula E."/>
            <person name="Hughes K.W."/>
            <person name="Mata J.L."/>
            <person name="Ishikawa N.K."/>
            <person name="Vargas-Isla R."/>
            <person name="Ushijima S."/>
            <person name="Smith C.A."/>
            <person name="Ahrendt S."/>
            <person name="Andreopoulos W."/>
            <person name="He G."/>
            <person name="Labutti K."/>
            <person name="Lipzen A."/>
            <person name="Ng V."/>
            <person name="Riley R."/>
            <person name="Sandor L."/>
            <person name="Barry K."/>
            <person name="Martinez A.T."/>
            <person name="Xiao Y."/>
            <person name="Gibbons J.G."/>
            <person name="Terashima K."/>
            <person name="Grigoriev I.V."/>
            <person name="Hibbett D.S."/>
        </authorList>
    </citation>
    <scope>NUCLEOTIDE SEQUENCE</scope>
    <source>
        <strain evidence="1">TMI1499</strain>
    </source>
</reference>
<name>A0ACC1TKW7_9AGAR</name>
<proteinExistence type="predicted"/>
<dbReference type="EMBL" id="MU795615">
    <property type="protein sequence ID" value="KAJ3805346.1"/>
    <property type="molecule type" value="Genomic_DNA"/>
</dbReference>